<dbReference type="GO" id="GO:0022625">
    <property type="term" value="C:cytosolic large ribosomal subunit"/>
    <property type="evidence" value="ECO:0007669"/>
    <property type="project" value="TreeGrafter"/>
</dbReference>
<dbReference type="PROSITE" id="PS00701">
    <property type="entry name" value="RIBOSOMAL_L16_2"/>
    <property type="match status" value="1"/>
</dbReference>
<organism evidence="12 13">
    <name type="scientific">Koleobacter methoxysyntrophicus</name>
    <dbReference type="NCBI Taxonomy" id="2751313"/>
    <lineage>
        <taxon>Bacteria</taxon>
        <taxon>Bacillati</taxon>
        <taxon>Bacillota</taxon>
        <taxon>Clostridia</taxon>
        <taxon>Koleobacterales</taxon>
        <taxon>Koleobacteraceae</taxon>
        <taxon>Koleobacter</taxon>
    </lineage>
</organism>
<comment type="similarity">
    <text evidence="1 8 9">Belongs to the universal ribosomal protein uL16 family.</text>
</comment>
<accession>A0A8A0RMF1</accession>
<evidence type="ECO:0000256" key="3">
    <source>
        <dbReference type="ARBA" id="ARBA00022730"/>
    </source>
</evidence>
<dbReference type="CDD" id="cd01433">
    <property type="entry name" value="Ribosomal_L16_L10e"/>
    <property type="match status" value="1"/>
</dbReference>
<dbReference type="GO" id="GO:0019843">
    <property type="term" value="F:rRNA binding"/>
    <property type="evidence" value="ECO:0007669"/>
    <property type="project" value="UniProtKB-UniRule"/>
</dbReference>
<keyword evidence="6 8" id="KW-0687">Ribonucleoprotein</keyword>
<evidence type="ECO:0000313" key="13">
    <source>
        <dbReference type="Proteomes" id="UP000662904"/>
    </source>
</evidence>
<dbReference type="PROSITE" id="PS00586">
    <property type="entry name" value="RIBOSOMAL_L16_1"/>
    <property type="match status" value="1"/>
</dbReference>
<dbReference type="Pfam" id="PF00252">
    <property type="entry name" value="Ribosomal_L16"/>
    <property type="match status" value="1"/>
</dbReference>
<keyword evidence="13" id="KW-1185">Reference proteome</keyword>
<gene>
    <name evidence="8 12" type="primary">rplP</name>
    <name evidence="12" type="ORF">H0A61_01331</name>
</gene>
<dbReference type="KEGG" id="kme:H0A61_01331"/>
<dbReference type="InterPro" id="IPR020798">
    <property type="entry name" value="Ribosomal_uL16_CS"/>
</dbReference>
<dbReference type="GO" id="GO:0000049">
    <property type="term" value="F:tRNA binding"/>
    <property type="evidence" value="ECO:0007669"/>
    <property type="project" value="UniProtKB-KW"/>
</dbReference>
<comment type="subunit">
    <text evidence="8 10">Part of the 50S ribosomal subunit.</text>
</comment>
<dbReference type="Proteomes" id="UP000662904">
    <property type="component" value="Chromosome"/>
</dbReference>
<keyword evidence="5 8" id="KW-0689">Ribosomal protein</keyword>
<dbReference type="InterPro" id="IPR047873">
    <property type="entry name" value="Ribosomal_uL16"/>
</dbReference>
<dbReference type="PRINTS" id="PR00060">
    <property type="entry name" value="RIBOSOMALL16"/>
</dbReference>
<dbReference type="EMBL" id="CP059066">
    <property type="protein sequence ID" value="QSQ08974.1"/>
    <property type="molecule type" value="Genomic_DNA"/>
</dbReference>
<dbReference type="AlphaFoldDB" id="A0A8A0RMF1"/>
<dbReference type="HAMAP" id="MF_01342">
    <property type="entry name" value="Ribosomal_uL16"/>
    <property type="match status" value="1"/>
</dbReference>
<dbReference type="SUPFAM" id="SSF54686">
    <property type="entry name" value="Ribosomal protein L16p/L10e"/>
    <property type="match status" value="1"/>
</dbReference>
<dbReference type="GO" id="GO:0006412">
    <property type="term" value="P:translation"/>
    <property type="evidence" value="ECO:0007669"/>
    <property type="project" value="UniProtKB-UniRule"/>
</dbReference>
<dbReference type="InterPro" id="IPR036920">
    <property type="entry name" value="Ribosomal_uL16_sf"/>
</dbReference>
<dbReference type="Gene3D" id="3.90.1170.10">
    <property type="entry name" value="Ribosomal protein L10e/L16"/>
    <property type="match status" value="1"/>
</dbReference>
<comment type="function">
    <text evidence="8 10">Binds 23S rRNA and is also seen to make contacts with the A and possibly P site tRNAs.</text>
</comment>
<evidence type="ECO:0000256" key="7">
    <source>
        <dbReference type="ARBA" id="ARBA00035198"/>
    </source>
</evidence>
<evidence type="ECO:0000256" key="4">
    <source>
        <dbReference type="ARBA" id="ARBA00022884"/>
    </source>
</evidence>
<dbReference type="FunFam" id="3.90.1170.10:FF:000001">
    <property type="entry name" value="50S ribosomal protein L16"/>
    <property type="match status" value="1"/>
</dbReference>
<dbReference type="GO" id="GO:0003735">
    <property type="term" value="F:structural constituent of ribosome"/>
    <property type="evidence" value="ECO:0007669"/>
    <property type="project" value="InterPro"/>
</dbReference>
<dbReference type="InterPro" id="IPR000114">
    <property type="entry name" value="Ribosomal_uL16_bact-type"/>
</dbReference>
<evidence type="ECO:0000256" key="10">
    <source>
        <dbReference type="RuleBase" id="RU004414"/>
    </source>
</evidence>
<dbReference type="NCBIfam" id="TIGR01164">
    <property type="entry name" value="rplP_bact"/>
    <property type="match status" value="1"/>
</dbReference>
<proteinExistence type="inferred from homology"/>
<evidence type="ECO:0000256" key="9">
    <source>
        <dbReference type="RuleBase" id="RU004413"/>
    </source>
</evidence>
<protein>
    <recommendedName>
        <fullName evidence="7 8">Large ribosomal subunit protein uL16</fullName>
    </recommendedName>
</protein>
<evidence type="ECO:0000256" key="6">
    <source>
        <dbReference type="ARBA" id="ARBA00023274"/>
    </source>
</evidence>
<evidence type="ECO:0000256" key="5">
    <source>
        <dbReference type="ARBA" id="ARBA00022980"/>
    </source>
</evidence>
<name>A0A8A0RMF1_9FIRM</name>
<evidence type="ECO:0000313" key="12">
    <source>
        <dbReference type="EMBL" id="QSQ08974.1"/>
    </source>
</evidence>
<evidence type="ECO:0000256" key="11">
    <source>
        <dbReference type="SAM" id="MobiDB-lite"/>
    </source>
</evidence>
<feature type="region of interest" description="Disordered" evidence="11">
    <location>
        <begin position="1"/>
        <end position="20"/>
    </location>
</feature>
<dbReference type="RefSeq" id="WP_206709169.1">
    <property type="nucleotide sequence ID" value="NZ_CP059066.1"/>
</dbReference>
<keyword evidence="3 8" id="KW-0699">rRNA-binding</keyword>
<evidence type="ECO:0000256" key="1">
    <source>
        <dbReference type="ARBA" id="ARBA00008931"/>
    </source>
</evidence>
<dbReference type="InterPro" id="IPR016180">
    <property type="entry name" value="Ribosomal_uL16_dom"/>
</dbReference>
<sequence>MLMPKRVKHRKVQRGRMKGRAQRGNTITYGEYGLQALEPAWITSNQIEAARVAMTRHIKRGGKVWIKIFPDKPITKKPAETRMGSGKGSPEYWVAVVKPGRVLFELSGVDEETAKKAMTLASHKLPIKTKVIKREEVGGERNED</sequence>
<keyword evidence="4 8" id="KW-0694">RNA-binding</keyword>
<keyword evidence="2 8" id="KW-0820">tRNA-binding</keyword>
<reference evidence="12" key="1">
    <citation type="submission" date="2020-07" db="EMBL/GenBank/DDBJ databases">
        <title>Koleobacter methoxysyntrophicus gen. nov., sp. nov., a novel anaerobic bacterium isolated from deep subsurface oil field and proposal of Koleobacterales ord. nov. in the phylum Firmicutes.</title>
        <authorList>
            <person name="Sakamoto S."/>
            <person name="Tamaki H."/>
        </authorList>
    </citation>
    <scope>NUCLEOTIDE SEQUENCE</scope>
    <source>
        <strain evidence="12">NRmbB1</strain>
    </source>
</reference>
<evidence type="ECO:0000256" key="2">
    <source>
        <dbReference type="ARBA" id="ARBA00022555"/>
    </source>
</evidence>
<evidence type="ECO:0000256" key="8">
    <source>
        <dbReference type="HAMAP-Rule" id="MF_01342"/>
    </source>
</evidence>
<dbReference type="PANTHER" id="PTHR12220:SF13">
    <property type="entry name" value="LARGE RIBOSOMAL SUBUNIT PROTEIN UL16M"/>
    <property type="match status" value="1"/>
</dbReference>
<dbReference type="PANTHER" id="PTHR12220">
    <property type="entry name" value="50S/60S RIBOSOMAL PROTEIN L16"/>
    <property type="match status" value="1"/>
</dbReference>